<evidence type="ECO:0000313" key="5">
    <source>
        <dbReference type="EMBL" id="QTA37218.1"/>
    </source>
</evidence>
<dbReference type="PANTHER" id="PTHR30146">
    <property type="entry name" value="LACI-RELATED TRANSCRIPTIONAL REPRESSOR"/>
    <property type="match status" value="1"/>
</dbReference>
<keyword evidence="1" id="KW-0805">Transcription regulation</keyword>
<evidence type="ECO:0000313" key="6">
    <source>
        <dbReference type="Proteomes" id="UP000671862"/>
    </source>
</evidence>
<dbReference type="InterPro" id="IPR028082">
    <property type="entry name" value="Peripla_BP_I"/>
</dbReference>
<gene>
    <name evidence="5" type="ORF">JYK00_05585</name>
</gene>
<keyword evidence="3" id="KW-0804">Transcription</keyword>
<accession>A0ABX7S7H8</accession>
<dbReference type="InterPro" id="IPR010982">
    <property type="entry name" value="Lambda_DNA-bd_dom_sf"/>
</dbReference>
<dbReference type="Pfam" id="PF00356">
    <property type="entry name" value="LacI"/>
    <property type="match status" value="1"/>
</dbReference>
<dbReference type="SUPFAM" id="SSF53822">
    <property type="entry name" value="Periplasmic binding protein-like I"/>
    <property type="match status" value="1"/>
</dbReference>
<sequence>MKIKDIAKLAGVSVATVSRVFNDPEKVKPETRKKVLKVVESVGYSPHAVAKFLRTKETGLYALTVMGTVEDVFEDTYSTKFLKGAVEYFSKHGKKIVIDVYSGENILEYYKSIVNSKLFEGVILLDIVDNDPRIDYLKSTNFPFVCVGQNNKNNFIYVDTDNVTGGFLAGKHLYEIGCKKVLYIGGYAELPFERLRLAGFKDACKKFGMKCEIEYANFKEQMVHDIIERYISDNRFLFQGIFCDSDIMAYTAYISLKNYGIDVPVVGFDNIRLSEIASITTIDQNIMLVGYKVAEKLHKLSLGKEVKSEIVPVKLVIRNNTAVFLNL</sequence>
<dbReference type="SMART" id="SM00354">
    <property type="entry name" value="HTH_LACI"/>
    <property type="match status" value="1"/>
</dbReference>
<keyword evidence="2 5" id="KW-0238">DNA-binding</keyword>
<dbReference type="InterPro" id="IPR046335">
    <property type="entry name" value="LacI/GalR-like_sensor"/>
</dbReference>
<proteinExistence type="predicted"/>
<dbReference type="PROSITE" id="PS50932">
    <property type="entry name" value="HTH_LACI_2"/>
    <property type="match status" value="1"/>
</dbReference>
<protein>
    <submittedName>
        <fullName evidence="5">LacI family DNA-binding transcriptional regulator</fullName>
    </submittedName>
</protein>
<dbReference type="EMBL" id="CP071446">
    <property type="protein sequence ID" value="QTA37218.1"/>
    <property type="molecule type" value="Genomic_DNA"/>
</dbReference>
<dbReference type="PRINTS" id="PR00036">
    <property type="entry name" value="HTHLACI"/>
</dbReference>
<dbReference type="Proteomes" id="UP000671862">
    <property type="component" value="Chromosome"/>
</dbReference>
<dbReference type="SUPFAM" id="SSF47413">
    <property type="entry name" value="lambda repressor-like DNA-binding domains"/>
    <property type="match status" value="1"/>
</dbReference>
<evidence type="ECO:0000256" key="3">
    <source>
        <dbReference type="ARBA" id="ARBA00023163"/>
    </source>
</evidence>
<evidence type="ECO:0000256" key="1">
    <source>
        <dbReference type="ARBA" id="ARBA00023015"/>
    </source>
</evidence>
<keyword evidence="6" id="KW-1185">Reference proteome</keyword>
<feature type="domain" description="HTH lacI-type" evidence="4">
    <location>
        <begin position="1"/>
        <end position="55"/>
    </location>
</feature>
<dbReference type="InterPro" id="IPR000843">
    <property type="entry name" value="HTH_LacI"/>
</dbReference>
<evidence type="ECO:0000256" key="2">
    <source>
        <dbReference type="ARBA" id="ARBA00023125"/>
    </source>
</evidence>
<reference evidence="5 6" key="1">
    <citation type="submission" date="2021-03" db="EMBL/GenBank/DDBJ databases">
        <title>Thermosipho ferrireducens sp.nov., an anaerobic thermophilic iron-reducing bacterium isolated from a deep-sea hydrothermal sulfide deposits.</title>
        <authorList>
            <person name="Zeng X."/>
            <person name="Chen Y."/>
            <person name="Shao Z."/>
        </authorList>
    </citation>
    <scope>NUCLEOTIDE SEQUENCE [LARGE SCALE GENOMIC DNA]</scope>
    <source>
        <strain evidence="5 6">JL129W03</strain>
    </source>
</reference>
<name>A0ABX7S7H8_9BACT</name>
<organism evidence="5 6">
    <name type="scientific">Thermosipho ferrireducens</name>
    <dbReference type="NCBI Taxonomy" id="2571116"/>
    <lineage>
        <taxon>Bacteria</taxon>
        <taxon>Thermotogati</taxon>
        <taxon>Thermotogota</taxon>
        <taxon>Thermotogae</taxon>
        <taxon>Thermotogales</taxon>
        <taxon>Fervidobacteriaceae</taxon>
        <taxon>Thermosipho</taxon>
    </lineage>
</organism>
<dbReference type="Pfam" id="PF13377">
    <property type="entry name" value="Peripla_BP_3"/>
    <property type="match status" value="1"/>
</dbReference>
<dbReference type="CDD" id="cd01392">
    <property type="entry name" value="HTH_LacI"/>
    <property type="match status" value="1"/>
</dbReference>
<dbReference type="Gene3D" id="1.10.260.40">
    <property type="entry name" value="lambda repressor-like DNA-binding domains"/>
    <property type="match status" value="1"/>
</dbReference>
<dbReference type="GO" id="GO:0003677">
    <property type="term" value="F:DNA binding"/>
    <property type="evidence" value="ECO:0007669"/>
    <property type="project" value="UniProtKB-KW"/>
</dbReference>
<dbReference type="RefSeq" id="WP_207565943.1">
    <property type="nucleotide sequence ID" value="NZ_CP071446.1"/>
</dbReference>
<evidence type="ECO:0000259" key="4">
    <source>
        <dbReference type="PROSITE" id="PS50932"/>
    </source>
</evidence>
<dbReference type="Gene3D" id="3.40.50.2300">
    <property type="match status" value="2"/>
</dbReference>
<dbReference type="PANTHER" id="PTHR30146:SF109">
    <property type="entry name" value="HTH-TYPE TRANSCRIPTIONAL REGULATOR GALS"/>
    <property type="match status" value="1"/>
</dbReference>